<evidence type="ECO:0000313" key="2">
    <source>
        <dbReference type="EMBL" id="PZQ77133.1"/>
    </source>
</evidence>
<sequence length="314" mass="35276">MALRIVDLLGRPVKTVADFDRVRGEVTVLDVTRSGPFRLKATDLGRQLEIVAQREQQAVERDWSSSFTRDVLECMEESRERDAEERAEKSARAAAQRAKKRVRQLSKVNGVDTLLTGTYRANETDLARVKADVKEFNRRVVRVLPQFGMIVAFEPQARGAWHFHAATCRIPRVVEVRKGAQVHRFKSYDLLRSIWRSVTKERGGNIDVARTKGKDRSAARIASYIAKYATKAFAEGEKWSNRWTKFGFTDVPKPVDLGRWENARDVIAAAYELVPDAASIVSGMWSRFGDWLFVASEHAGGVGGALARDGGVRV</sequence>
<feature type="domain" description="Replication-associated protein ORF2/G2P" evidence="1">
    <location>
        <begin position="114"/>
        <end position="232"/>
    </location>
</feature>
<comment type="caution">
    <text evidence="2">The sequence shown here is derived from an EMBL/GenBank/DDBJ whole genome shotgun (WGS) entry which is preliminary data.</text>
</comment>
<proteinExistence type="predicted"/>
<evidence type="ECO:0000313" key="3">
    <source>
        <dbReference type="Proteomes" id="UP000249135"/>
    </source>
</evidence>
<dbReference type="Proteomes" id="UP000249135">
    <property type="component" value="Unassembled WGS sequence"/>
</dbReference>
<evidence type="ECO:0000259" key="1">
    <source>
        <dbReference type="Pfam" id="PF23343"/>
    </source>
</evidence>
<organism evidence="2 3">
    <name type="scientific">Variovorax paradoxus</name>
    <dbReference type="NCBI Taxonomy" id="34073"/>
    <lineage>
        <taxon>Bacteria</taxon>
        <taxon>Pseudomonadati</taxon>
        <taxon>Pseudomonadota</taxon>
        <taxon>Betaproteobacteria</taxon>
        <taxon>Burkholderiales</taxon>
        <taxon>Comamonadaceae</taxon>
        <taxon>Variovorax</taxon>
    </lineage>
</organism>
<dbReference type="Pfam" id="PF23343">
    <property type="entry name" value="REP_ORF2-G2P"/>
    <property type="match status" value="1"/>
</dbReference>
<dbReference type="InterPro" id="IPR056906">
    <property type="entry name" value="ORF2/G2P_dom"/>
</dbReference>
<gene>
    <name evidence="2" type="ORF">DI563_04830</name>
</gene>
<dbReference type="EMBL" id="QFPP01000030">
    <property type="protein sequence ID" value="PZQ77133.1"/>
    <property type="molecule type" value="Genomic_DNA"/>
</dbReference>
<accession>A0A2W5SBY8</accession>
<reference evidence="2 3" key="1">
    <citation type="submission" date="2017-08" db="EMBL/GenBank/DDBJ databases">
        <title>Infants hospitalized years apart are colonized by the same room-sourced microbial strains.</title>
        <authorList>
            <person name="Brooks B."/>
            <person name="Olm M.R."/>
            <person name="Firek B.A."/>
            <person name="Baker R."/>
            <person name="Thomas B.C."/>
            <person name="Morowitz M.J."/>
            <person name="Banfield J.F."/>
        </authorList>
    </citation>
    <scope>NUCLEOTIDE SEQUENCE [LARGE SCALE GENOMIC DNA]</scope>
    <source>
        <strain evidence="2">S2_005_003_R2_41</strain>
    </source>
</reference>
<dbReference type="AlphaFoldDB" id="A0A2W5SBY8"/>
<name>A0A2W5SBY8_VARPD</name>
<protein>
    <recommendedName>
        <fullName evidence="1">Replication-associated protein ORF2/G2P domain-containing protein</fullName>
    </recommendedName>
</protein>